<keyword evidence="1" id="KW-0433">Leucine-rich repeat</keyword>
<reference evidence="3 4" key="1">
    <citation type="journal article" date="2020" name="Nature">
        <title>Isolation of an archaeon at the prokaryote-eukaryote interface.</title>
        <authorList>
            <person name="Imachi H."/>
            <person name="Nobu M.K."/>
            <person name="Nakahara N."/>
            <person name="Morono Y."/>
            <person name="Ogawara M."/>
            <person name="Takaki Y."/>
            <person name="Takano Y."/>
            <person name="Uematsu K."/>
            <person name="Ikuta T."/>
            <person name="Ito M."/>
            <person name="Matsui Y."/>
            <person name="Miyazaki M."/>
            <person name="Murata K."/>
            <person name="Saito Y."/>
            <person name="Sakai S."/>
            <person name="Song C."/>
            <person name="Tasumi E."/>
            <person name="Yamanaka Y."/>
            <person name="Yamaguchi T."/>
            <person name="Kamagata Y."/>
            <person name="Tamaki H."/>
            <person name="Takai K."/>
        </authorList>
    </citation>
    <scope>NUCLEOTIDE SEQUENCE [LARGE SCALE GENOMIC DNA]</scope>
    <source>
        <strain evidence="3 4">MK-D1</strain>
    </source>
</reference>
<dbReference type="Gene3D" id="3.80.10.10">
    <property type="entry name" value="Ribonuclease Inhibitor"/>
    <property type="match status" value="2"/>
</dbReference>
<protein>
    <submittedName>
        <fullName evidence="3">Uncharacterized protein</fullName>
    </submittedName>
</protein>
<dbReference type="InterPro" id="IPR032675">
    <property type="entry name" value="LRR_dom_sf"/>
</dbReference>
<dbReference type="PANTHER" id="PTHR46652:SF3">
    <property type="entry name" value="LEUCINE-RICH REPEAT-CONTAINING PROTEIN 9"/>
    <property type="match status" value="1"/>
</dbReference>
<evidence type="ECO:0000313" key="4">
    <source>
        <dbReference type="Proteomes" id="UP000321408"/>
    </source>
</evidence>
<dbReference type="Proteomes" id="UP000321408">
    <property type="component" value="Chromosome"/>
</dbReference>
<organism evidence="3 4">
    <name type="scientific">Promethearchaeum syntrophicum</name>
    <dbReference type="NCBI Taxonomy" id="2594042"/>
    <lineage>
        <taxon>Archaea</taxon>
        <taxon>Promethearchaeati</taxon>
        <taxon>Promethearchaeota</taxon>
        <taxon>Promethearchaeia</taxon>
        <taxon>Promethearchaeales</taxon>
        <taxon>Promethearchaeaceae</taxon>
        <taxon>Promethearchaeum</taxon>
    </lineage>
</organism>
<evidence type="ECO:0000256" key="1">
    <source>
        <dbReference type="ARBA" id="ARBA00022614"/>
    </source>
</evidence>
<proteinExistence type="predicted"/>
<dbReference type="GeneID" id="41330337"/>
<evidence type="ECO:0000313" key="3">
    <source>
        <dbReference type="EMBL" id="QEE16519.1"/>
    </source>
</evidence>
<dbReference type="AlphaFoldDB" id="A0A5B9DB99"/>
<dbReference type="RefSeq" id="WP_147663394.1">
    <property type="nucleotide sequence ID" value="NZ_CP042905.2"/>
</dbReference>
<keyword evidence="4" id="KW-1185">Reference proteome</keyword>
<dbReference type="PANTHER" id="PTHR46652">
    <property type="entry name" value="LEUCINE-RICH REPEAT AND IQ DOMAIN-CONTAINING PROTEIN 1-RELATED"/>
    <property type="match status" value="1"/>
</dbReference>
<reference evidence="3 4" key="2">
    <citation type="journal article" date="2024" name="Int. J. Syst. Evol. Microbiol.">
        <title>Promethearchaeum syntrophicum gen. nov., sp. nov., an anaerobic, obligately syntrophic archaeon, the first isolate of the lineage 'Asgard' archaea, and proposal of the new archaeal phylum Promethearchaeota phyl. nov. and kingdom Promethearchaeati regn. nov.</title>
        <authorList>
            <person name="Imachi H."/>
            <person name="Nobu M.K."/>
            <person name="Kato S."/>
            <person name="Takaki Y."/>
            <person name="Miyazaki M."/>
            <person name="Miyata M."/>
            <person name="Ogawara M."/>
            <person name="Saito Y."/>
            <person name="Sakai S."/>
            <person name="Tahara Y.O."/>
            <person name="Takano Y."/>
            <person name="Tasumi E."/>
            <person name="Uematsu K."/>
            <person name="Yoshimura T."/>
            <person name="Itoh T."/>
            <person name="Ohkuma M."/>
            <person name="Takai K."/>
        </authorList>
    </citation>
    <scope>NUCLEOTIDE SEQUENCE [LARGE SCALE GENOMIC DNA]</scope>
    <source>
        <strain evidence="3 4">MK-D1</strain>
    </source>
</reference>
<evidence type="ECO:0000256" key="2">
    <source>
        <dbReference type="ARBA" id="ARBA00022737"/>
    </source>
</evidence>
<dbReference type="SUPFAM" id="SSF52058">
    <property type="entry name" value="L domain-like"/>
    <property type="match status" value="1"/>
</dbReference>
<dbReference type="KEGG" id="psyt:DSAG12_02349"/>
<gene>
    <name evidence="3" type="ORF">DSAG12_02349</name>
</gene>
<sequence>MVYVKDINEIPSDVEKLIFENKEIETLEGFPSRMPNLRSFILDCRKLKTLKYFPSPLLNLEHLEIKSWELKSFDYQNQTTLDRFFPERNKSDNLFGNQFVFPNLKSFIIECQYFNTFLNFPTILPELRELKIGSSNIKSFKHFPKKLPKLKKLTITNSALNSLEYICEEFPELEQLIFEGEYNYLKIRSLKFFPKKIPKLRKLVIRSSKIRSLKFLPRNLNHLEYLDISRNSIGNLGWLDQPLPSLSEFRVSLRSLDKFPKNLDRLELLEISGKVQDFDTLSKILPNIKKIYIGSSFHPSIALPIKPKYFIQINKFPNLPSLNILKISGRFFENLTGLAQKMPYLTRFQFEYCKISSFVGFPIEIGGNLKIDILKCEIHSFEGLSNIFSTLRIEKSLIYSFEGFPEIIDECDLSIYNTTITNFLGLSRSKLQKMLTLIYIAVHAGHKNKFELSSKGMQLLRDCISQEVHKTMTYWGSGYYLDEGNIWYNLTVNEDLEKEWYEDMGSYIASFQHIKKAEKELFIEEKVDLLYNYYKRNKFEIAYQYRDDRKQLSEDEIDRLLNEANYEVFKILEGSVPSNDSVLLKMVEKFAVKTKDGHRLL</sequence>
<dbReference type="InterPro" id="IPR050836">
    <property type="entry name" value="SDS22/Internalin_LRR"/>
</dbReference>
<accession>A0A5B9DB99</accession>
<dbReference type="EMBL" id="CP042905">
    <property type="protein sequence ID" value="QEE16519.1"/>
    <property type="molecule type" value="Genomic_DNA"/>
</dbReference>
<name>A0A5B9DB99_9ARCH</name>
<keyword evidence="2" id="KW-0677">Repeat</keyword>